<evidence type="ECO:0000256" key="1">
    <source>
        <dbReference type="SAM" id="SignalP"/>
    </source>
</evidence>
<organism evidence="3 4">
    <name type="scientific">Candidatus Nitrospira nitrosa</name>
    <dbReference type="NCBI Taxonomy" id="1742972"/>
    <lineage>
        <taxon>Bacteria</taxon>
        <taxon>Pseudomonadati</taxon>
        <taxon>Nitrospirota</taxon>
        <taxon>Nitrospiria</taxon>
        <taxon>Nitrospirales</taxon>
        <taxon>Nitrospiraceae</taxon>
        <taxon>Nitrospira</taxon>
    </lineage>
</organism>
<feature type="signal peptide" evidence="1">
    <location>
        <begin position="1"/>
        <end position="29"/>
    </location>
</feature>
<dbReference type="InterPro" id="IPR057708">
    <property type="entry name" value="DUF7948"/>
</dbReference>
<gene>
    <name evidence="3" type="ORF">COMA1_10307</name>
</gene>
<dbReference type="Proteomes" id="UP000199032">
    <property type="component" value="Unassembled WGS sequence"/>
</dbReference>
<reference evidence="3 4" key="1">
    <citation type="submission" date="2015-10" db="EMBL/GenBank/DDBJ databases">
        <authorList>
            <person name="Gilbert D.G."/>
        </authorList>
    </citation>
    <scope>NUCLEOTIDE SEQUENCE [LARGE SCALE GENOMIC DNA]</scope>
    <source>
        <strain evidence="3">COMA1</strain>
    </source>
</reference>
<protein>
    <recommendedName>
        <fullName evidence="2">DUF7948 domain-containing protein</fullName>
    </recommendedName>
</protein>
<keyword evidence="1" id="KW-0732">Signal</keyword>
<dbReference type="Pfam" id="PF25778">
    <property type="entry name" value="DUF7948"/>
    <property type="match status" value="1"/>
</dbReference>
<evidence type="ECO:0000313" key="3">
    <source>
        <dbReference type="EMBL" id="CUS31872.1"/>
    </source>
</evidence>
<dbReference type="RefSeq" id="WP_090742756.1">
    <property type="nucleotide sequence ID" value="NZ_CZQA01000001.1"/>
</dbReference>
<dbReference type="STRING" id="1742972.COMA1_10307"/>
<accession>A0A0S4L5A5</accession>
<feature type="domain" description="DUF7948" evidence="2">
    <location>
        <begin position="57"/>
        <end position="154"/>
    </location>
</feature>
<evidence type="ECO:0000313" key="4">
    <source>
        <dbReference type="Proteomes" id="UP000199032"/>
    </source>
</evidence>
<name>A0A0S4L5A5_9BACT</name>
<dbReference type="OrthoDB" id="9796428at2"/>
<keyword evidence="4" id="KW-1185">Reference proteome</keyword>
<dbReference type="EMBL" id="CZQA01000001">
    <property type="protein sequence ID" value="CUS31872.1"/>
    <property type="molecule type" value="Genomic_DNA"/>
</dbReference>
<dbReference type="AlphaFoldDB" id="A0A0S4L5A5"/>
<proteinExistence type="predicted"/>
<sequence length="154" mass="16402">MTNVGYTSRCLRPLLVLLAVSLTPMPILAEDSPEKPTLSTPSTATVQSAYGKLPLSFEANQGQVDAQIQFLARGRGQALYLTPSQAVLTVRTGETKTDGGAEHAVQHKPLRSPSNIPQSVVRMTFAGADSAAKVARLEPLPGIVNYFIGDDPSR</sequence>
<evidence type="ECO:0000259" key="2">
    <source>
        <dbReference type="Pfam" id="PF25778"/>
    </source>
</evidence>
<feature type="chain" id="PRO_5006623723" description="DUF7948 domain-containing protein" evidence="1">
    <location>
        <begin position="30"/>
        <end position="154"/>
    </location>
</feature>